<reference evidence="2" key="2">
    <citation type="submission" date="2023-01" db="EMBL/GenBank/DDBJ databases">
        <title>Draft genome sequence of Litoribrevibacter albus strain NBRC 110071.</title>
        <authorList>
            <person name="Sun Q."/>
            <person name="Mori K."/>
        </authorList>
    </citation>
    <scope>NUCLEOTIDE SEQUENCE</scope>
    <source>
        <strain evidence="2">NBRC 110071</strain>
    </source>
</reference>
<evidence type="ECO:0000313" key="3">
    <source>
        <dbReference type="Proteomes" id="UP001161389"/>
    </source>
</evidence>
<dbReference type="InterPro" id="IPR016181">
    <property type="entry name" value="Acyl_CoA_acyltransferase"/>
</dbReference>
<sequence length="323" mass="37441">MNTPNIIVHETTWQSGQTELKKLRSVVAFQKGIPVSRAFDVYDNKSIHFIAYNEEHRAVGCCRLMDNGRISRPQVLIEYQMKGIENKLIEHIVKYAKTKTSFDELSILEDVRIAPYYVHFGFQSEGAPISEYGLPAQMMKYKIVREDRQHSSSSPIYDGNIMQNIDQIKGFNDKESYLEALIQIAEHCTRTIKIYSPTLPADIFSDARLLNIFSHHCRRSRFTEIKVLVINEKDMVSCTHGLRSLYEKIPSSISIRKLVPTDDEIDYREYMISDDGHMTIRARTRSIQGELSSNRAEIAKQITIFDDFWQRSRTIADLRLTTY</sequence>
<dbReference type="EMBL" id="BSNM01000014">
    <property type="protein sequence ID" value="GLQ31787.1"/>
    <property type="molecule type" value="Genomic_DNA"/>
</dbReference>
<keyword evidence="3" id="KW-1185">Reference proteome</keyword>
<dbReference type="InterPro" id="IPR057691">
    <property type="entry name" value="DUF7931"/>
</dbReference>
<evidence type="ECO:0000259" key="1">
    <source>
        <dbReference type="PROSITE" id="PS51186"/>
    </source>
</evidence>
<accession>A0AA37SCB3</accession>
<dbReference type="Pfam" id="PF13673">
    <property type="entry name" value="Acetyltransf_10"/>
    <property type="match status" value="1"/>
</dbReference>
<organism evidence="2 3">
    <name type="scientific">Litoribrevibacter albus</name>
    <dbReference type="NCBI Taxonomy" id="1473156"/>
    <lineage>
        <taxon>Bacteria</taxon>
        <taxon>Pseudomonadati</taxon>
        <taxon>Pseudomonadota</taxon>
        <taxon>Gammaproteobacteria</taxon>
        <taxon>Oceanospirillales</taxon>
        <taxon>Oceanospirillaceae</taxon>
        <taxon>Litoribrevibacter</taxon>
    </lineage>
</organism>
<name>A0AA37SCB3_9GAMM</name>
<protein>
    <recommendedName>
        <fullName evidence="1">N-acetyltransferase domain-containing protein</fullName>
    </recommendedName>
</protein>
<proteinExistence type="predicted"/>
<dbReference type="GO" id="GO:0016747">
    <property type="term" value="F:acyltransferase activity, transferring groups other than amino-acyl groups"/>
    <property type="evidence" value="ECO:0007669"/>
    <property type="project" value="InterPro"/>
</dbReference>
<evidence type="ECO:0000313" key="2">
    <source>
        <dbReference type="EMBL" id="GLQ31787.1"/>
    </source>
</evidence>
<dbReference type="Proteomes" id="UP001161389">
    <property type="component" value="Unassembled WGS sequence"/>
</dbReference>
<dbReference type="InterPro" id="IPR000182">
    <property type="entry name" value="GNAT_dom"/>
</dbReference>
<feature type="domain" description="N-acetyltransferase" evidence="1">
    <location>
        <begin position="6"/>
        <end position="144"/>
    </location>
</feature>
<dbReference type="Pfam" id="PF25559">
    <property type="entry name" value="DUF7931"/>
    <property type="match status" value="1"/>
</dbReference>
<comment type="caution">
    <text evidence="2">The sequence shown here is derived from an EMBL/GenBank/DDBJ whole genome shotgun (WGS) entry which is preliminary data.</text>
</comment>
<dbReference type="PROSITE" id="PS51186">
    <property type="entry name" value="GNAT"/>
    <property type="match status" value="1"/>
</dbReference>
<reference evidence="2" key="1">
    <citation type="journal article" date="2014" name="Int. J. Syst. Evol. Microbiol.">
        <title>Complete genome sequence of Corynebacterium casei LMG S-19264T (=DSM 44701T), isolated from a smear-ripened cheese.</title>
        <authorList>
            <consortium name="US DOE Joint Genome Institute (JGI-PGF)"/>
            <person name="Walter F."/>
            <person name="Albersmeier A."/>
            <person name="Kalinowski J."/>
            <person name="Ruckert C."/>
        </authorList>
    </citation>
    <scope>NUCLEOTIDE SEQUENCE</scope>
    <source>
        <strain evidence="2">NBRC 110071</strain>
    </source>
</reference>
<gene>
    <name evidence="2" type="ORF">GCM10007876_22660</name>
</gene>
<dbReference type="Gene3D" id="3.40.630.30">
    <property type="match status" value="1"/>
</dbReference>
<dbReference type="SUPFAM" id="SSF55729">
    <property type="entry name" value="Acyl-CoA N-acyltransferases (Nat)"/>
    <property type="match status" value="1"/>
</dbReference>
<dbReference type="RefSeq" id="WP_284381506.1">
    <property type="nucleotide sequence ID" value="NZ_BSNM01000014.1"/>
</dbReference>
<dbReference type="AlphaFoldDB" id="A0AA37SCB3"/>